<feature type="region of interest" description="Disordered" evidence="1">
    <location>
        <begin position="1"/>
        <end position="29"/>
    </location>
</feature>
<feature type="compositionally biased region" description="Low complexity" evidence="1">
    <location>
        <begin position="1"/>
        <end position="10"/>
    </location>
</feature>
<evidence type="ECO:0000256" key="1">
    <source>
        <dbReference type="SAM" id="MobiDB-lite"/>
    </source>
</evidence>
<dbReference type="KEGG" id="nwl:NWFMUON74_48060"/>
<evidence type="ECO:0000313" key="2">
    <source>
        <dbReference type="EMBL" id="BCK57034.1"/>
    </source>
</evidence>
<gene>
    <name evidence="2" type="ORF">NWFMUON74_48060</name>
</gene>
<proteinExistence type="predicted"/>
<sequence>MAPLAFRKAGFAGGGPAGRAPRMVRTARCSGSSREETVRIKCPSRLMWMLRQSAQIVTTRPV</sequence>
<reference evidence="2 3" key="1">
    <citation type="submission" date="2020-08" db="EMBL/GenBank/DDBJ databases">
        <title>Genome Sequencing of Nocardia wallacei strain FMUON74 and assembly.</title>
        <authorList>
            <person name="Toyokawa M."/>
            <person name="Uesaka K."/>
        </authorList>
    </citation>
    <scope>NUCLEOTIDE SEQUENCE [LARGE SCALE GENOMIC DNA]</scope>
    <source>
        <strain evidence="2 3">FMUON74</strain>
    </source>
</reference>
<protein>
    <submittedName>
        <fullName evidence="2">Uncharacterized protein</fullName>
    </submittedName>
</protein>
<name>A0A7G1KV80_9NOCA</name>
<organism evidence="2 3">
    <name type="scientific">Nocardia wallacei</name>
    <dbReference type="NCBI Taxonomy" id="480035"/>
    <lineage>
        <taxon>Bacteria</taxon>
        <taxon>Bacillati</taxon>
        <taxon>Actinomycetota</taxon>
        <taxon>Actinomycetes</taxon>
        <taxon>Mycobacteriales</taxon>
        <taxon>Nocardiaceae</taxon>
        <taxon>Nocardia</taxon>
    </lineage>
</organism>
<dbReference type="AlphaFoldDB" id="A0A7G1KV80"/>
<keyword evidence="3" id="KW-1185">Reference proteome</keyword>
<evidence type="ECO:0000313" key="3">
    <source>
        <dbReference type="Proteomes" id="UP000516173"/>
    </source>
</evidence>
<accession>A0A7G1KV80</accession>
<dbReference type="EMBL" id="AP023396">
    <property type="protein sequence ID" value="BCK57034.1"/>
    <property type="molecule type" value="Genomic_DNA"/>
</dbReference>
<dbReference type="Proteomes" id="UP000516173">
    <property type="component" value="Chromosome"/>
</dbReference>